<dbReference type="PANTHER" id="PTHR10628">
    <property type="entry name" value="SIALIDASE"/>
    <property type="match status" value="1"/>
</dbReference>
<name>A0A382GMF5_9ZZZZ</name>
<proteinExistence type="predicted"/>
<dbReference type="GO" id="GO:0016020">
    <property type="term" value="C:membrane"/>
    <property type="evidence" value="ECO:0007669"/>
    <property type="project" value="TreeGrafter"/>
</dbReference>
<dbReference type="PANTHER" id="PTHR10628:SF30">
    <property type="entry name" value="EXO-ALPHA-SIALIDASE"/>
    <property type="match status" value="1"/>
</dbReference>
<dbReference type="InterPro" id="IPR026856">
    <property type="entry name" value="Sialidase_fam"/>
</dbReference>
<dbReference type="GO" id="GO:0004308">
    <property type="term" value="F:exo-alpha-sialidase activity"/>
    <property type="evidence" value="ECO:0007669"/>
    <property type="project" value="InterPro"/>
</dbReference>
<dbReference type="SUPFAM" id="SSF50939">
    <property type="entry name" value="Sialidases"/>
    <property type="match status" value="1"/>
</dbReference>
<feature type="domain" description="Sialidase" evidence="1">
    <location>
        <begin position="68"/>
        <end position="331"/>
    </location>
</feature>
<gene>
    <name evidence="2" type="ORF">METZ01_LOCUS229174</name>
</gene>
<dbReference type="InterPro" id="IPR011040">
    <property type="entry name" value="Sialidase"/>
</dbReference>
<dbReference type="GO" id="GO:0006689">
    <property type="term" value="P:ganglioside catabolic process"/>
    <property type="evidence" value="ECO:0007669"/>
    <property type="project" value="TreeGrafter"/>
</dbReference>
<dbReference type="GO" id="GO:0009313">
    <property type="term" value="P:oligosaccharide catabolic process"/>
    <property type="evidence" value="ECO:0007669"/>
    <property type="project" value="TreeGrafter"/>
</dbReference>
<dbReference type="Pfam" id="PF13088">
    <property type="entry name" value="BNR_2"/>
    <property type="match status" value="1"/>
</dbReference>
<accession>A0A382GMF5</accession>
<sequence length="334" mass="37909">MKRILFVFLFPLLIFSQKSDLKFYEVFSKSQNSKVSCYRIPSIITTDKGTIIAAVDERVFSCNDLKSNRDINIVIRTSNDEGKSWSSINRLVDYPFGESASDPSMIFDKKTKQIYLFYNYMNLEKDKDVYYLKYVTSLDNGITWSQPIDITDQISKPEWKNDFKFITSGRGFQTQNGTLLHCLVNLQKGAHVFGSNNHGKTWYIAESPLSPGDESKIVELNDGSWLVNSRVNNKGIRYSHISKDQGKSWITKPESKLIDPGCNASLVKYDYGNYINSDLLLLSNINNQSKRKEIVVRHSLNGGVTWSEPKTIYAGSAAYSSMTVLNNGEIGLLF</sequence>
<feature type="non-terminal residue" evidence="2">
    <location>
        <position position="334"/>
    </location>
</feature>
<dbReference type="InterPro" id="IPR036278">
    <property type="entry name" value="Sialidase_sf"/>
</dbReference>
<dbReference type="EMBL" id="UINC01056370">
    <property type="protein sequence ID" value="SVB76320.1"/>
    <property type="molecule type" value="Genomic_DNA"/>
</dbReference>
<evidence type="ECO:0000313" key="2">
    <source>
        <dbReference type="EMBL" id="SVB76320.1"/>
    </source>
</evidence>
<protein>
    <recommendedName>
        <fullName evidence="1">Sialidase domain-containing protein</fullName>
    </recommendedName>
</protein>
<reference evidence="2" key="1">
    <citation type="submission" date="2018-05" db="EMBL/GenBank/DDBJ databases">
        <authorList>
            <person name="Lanie J.A."/>
            <person name="Ng W.-L."/>
            <person name="Kazmierczak K.M."/>
            <person name="Andrzejewski T.M."/>
            <person name="Davidsen T.M."/>
            <person name="Wayne K.J."/>
            <person name="Tettelin H."/>
            <person name="Glass J.I."/>
            <person name="Rusch D."/>
            <person name="Podicherti R."/>
            <person name="Tsui H.-C.T."/>
            <person name="Winkler M.E."/>
        </authorList>
    </citation>
    <scope>NUCLEOTIDE SEQUENCE</scope>
</reference>
<dbReference type="GO" id="GO:0005737">
    <property type="term" value="C:cytoplasm"/>
    <property type="evidence" value="ECO:0007669"/>
    <property type="project" value="TreeGrafter"/>
</dbReference>
<organism evidence="2">
    <name type="scientific">marine metagenome</name>
    <dbReference type="NCBI Taxonomy" id="408172"/>
    <lineage>
        <taxon>unclassified sequences</taxon>
        <taxon>metagenomes</taxon>
        <taxon>ecological metagenomes</taxon>
    </lineage>
</organism>
<evidence type="ECO:0000259" key="1">
    <source>
        <dbReference type="Pfam" id="PF13088"/>
    </source>
</evidence>
<dbReference type="AlphaFoldDB" id="A0A382GMF5"/>
<dbReference type="CDD" id="cd15482">
    <property type="entry name" value="Sialidase_non-viral"/>
    <property type="match status" value="1"/>
</dbReference>
<dbReference type="Gene3D" id="2.120.10.10">
    <property type="match status" value="1"/>
</dbReference>